<keyword evidence="3 6" id="KW-0812">Transmembrane</keyword>
<proteinExistence type="predicted"/>
<evidence type="ECO:0000256" key="5">
    <source>
        <dbReference type="ARBA" id="ARBA00023136"/>
    </source>
</evidence>
<evidence type="ECO:0000313" key="7">
    <source>
        <dbReference type="EMBL" id="PHU37712.1"/>
    </source>
</evidence>
<dbReference type="EMBL" id="PDYG01000031">
    <property type="protein sequence ID" value="PHU37712.1"/>
    <property type="molecule type" value="Genomic_DNA"/>
</dbReference>
<dbReference type="GO" id="GO:0005886">
    <property type="term" value="C:plasma membrane"/>
    <property type="evidence" value="ECO:0007669"/>
    <property type="project" value="UniProtKB-SubCell"/>
</dbReference>
<feature type="transmembrane region" description="Helical" evidence="6">
    <location>
        <begin position="262"/>
        <end position="286"/>
    </location>
</feature>
<reference evidence="7 8" key="1">
    <citation type="submission" date="2017-10" db="EMBL/GenBank/DDBJ databases">
        <title>Resolving the taxonomy of Roseburia spp., Eubacterium rectale and Agathobacter spp. through phylogenomic analysis.</title>
        <authorList>
            <person name="Sheridan P.O."/>
            <person name="Walker A.W."/>
            <person name="Duncan S.H."/>
            <person name="Scott K.P."/>
            <person name="Toole P.W.O."/>
            <person name="Luis P."/>
            <person name="Flint H.J."/>
        </authorList>
    </citation>
    <scope>NUCLEOTIDE SEQUENCE [LARGE SCALE GENOMIC DNA]</scope>
    <source>
        <strain evidence="7 8">JK623</strain>
    </source>
</reference>
<evidence type="ECO:0000313" key="8">
    <source>
        <dbReference type="Proteomes" id="UP000224563"/>
    </source>
</evidence>
<evidence type="ECO:0000256" key="4">
    <source>
        <dbReference type="ARBA" id="ARBA00022989"/>
    </source>
</evidence>
<name>A0A2G3E364_9FIRM</name>
<dbReference type="InterPro" id="IPR001851">
    <property type="entry name" value="ABC_transp_permease"/>
</dbReference>
<sequence>MRYGDRQHMKKTNKAVDILKRIFLTMLFPLVIYVVMFILTRSRGITYYGLTVDMWRTVLVNSSMTGVAALAIWLQVKNGRFDFSGGATMVLTAILAGNIVIQNHQGPVVYLILCILFAMILCTITGIIYIVGRLPIMICTIGVALLYESITYLVFDAQGLIMMSNTKLTIFGRMPYILIVLAIALFVFVGYSYFTVSGKRAKLLANNQQAAVNIGINEKKNVIQTFVVCGVLLGCAAAIYGSNNTVAPQSGLSTANTLFSNIIPAFMGMFVGAASVDAIGVVVAAFGMEILNYGLSCLGYGAGGWQQIIVGSFMLLFYTITAQWPRIQAARAKKARMNEA</sequence>
<accession>A0A2G3E364</accession>
<evidence type="ECO:0000256" key="6">
    <source>
        <dbReference type="SAM" id="Phobius"/>
    </source>
</evidence>
<feature type="transmembrane region" description="Helical" evidence="6">
    <location>
        <begin position="136"/>
        <end position="155"/>
    </location>
</feature>
<protein>
    <recommendedName>
        <fullName evidence="9">ABC transporter permease</fullName>
    </recommendedName>
</protein>
<feature type="transmembrane region" description="Helical" evidence="6">
    <location>
        <begin position="21"/>
        <end position="39"/>
    </location>
</feature>
<feature type="transmembrane region" description="Helical" evidence="6">
    <location>
        <begin position="222"/>
        <end position="242"/>
    </location>
</feature>
<feature type="transmembrane region" description="Helical" evidence="6">
    <location>
        <begin position="298"/>
        <end position="320"/>
    </location>
</feature>
<dbReference type="Pfam" id="PF02653">
    <property type="entry name" value="BPD_transp_2"/>
    <property type="match status" value="1"/>
</dbReference>
<keyword evidence="8" id="KW-1185">Reference proteome</keyword>
<feature type="transmembrane region" description="Helical" evidence="6">
    <location>
        <begin position="107"/>
        <end position="129"/>
    </location>
</feature>
<feature type="transmembrane region" description="Helical" evidence="6">
    <location>
        <begin position="83"/>
        <end position="101"/>
    </location>
</feature>
<gene>
    <name evidence="7" type="ORF">CSX02_06400</name>
</gene>
<organism evidence="7 8">
    <name type="scientific">Agathobacter ruminis</name>
    <dbReference type="NCBI Taxonomy" id="1712665"/>
    <lineage>
        <taxon>Bacteria</taxon>
        <taxon>Bacillati</taxon>
        <taxon>Bacillota</taxon>
        <taxon>Clostridia</taxon>
        <taxon>Lachnospirales</taxon>
        <taxon>Lachnospiraceae</taxon>
        <taxon>Agathobacter</taxon>
    </lineage>
</organism>
<keyword evidence="4 6" id="KW-1133">Transmembrane helix</keyword>
<comment type="subcellular location">
    <subcellularLocation>
        <location evidence="1">Cell membrane</location>
        <topology evidence="1">Multi-pass membrane protein</topology>
    </subcellularLocation>
</comment>
<dbReference type="PANTHER" id="PTHR32196">
    <property type="entry name" value="ABC TRANSPORTER PERMEASE PROTEIN YPHD-RELATED-RELATED"/>
    <property type="match status" value="1"/>
</dbReference>
<feature type="transmembrane region" description="Helical" evidence="6">
    <location>
        <begin position="175"/>
        <end position="194"/>
    </location>
</feature>
<evidence type="ECO:0008006" key="9">
    <source>
        <dbReference type="Google" id="ProtNLM"/>
    </source>
</evidence>
<dbReference type="Proteomes" id="UP000224563">
    <property type="component" value="Unassembled WGS sequence"/>
</dbReference>
<evidence type="ECO:0000256" key="1">
    <source>
        <dbReference type="ARBA" id="ARBA00004651"/>
    </source>
</evidence>
<evidence type="ECO:0000256" key="3">
    <source>
        <dbReference type="ARBA" id="ARBA00022692"/>
    </source>
</evidence>
<keyword evidence="2" id="KW-1003">Cell membrane</keyword>
<evidence type="ECO:0000256" key="2">
    <source>
        <dbReference type="ARBA" id="ARBA00022475"/>
    </source>
</evidence>
<comment type="caution">
    <text evidence="7">The sequence shown here is derived from an EMBL/GenBank/DDBJ whole genome shotgun (WGS) entry which is preliminary data.</text>
</comment>
<dbReference type="GO" id="GO:0022857">
    <property type="term" value="F:transmembrane transporter activity"/>
    <property type="evidence" value="ECO:0007669"/>
    <property type="project" value="InterPro"/>
</dbReference>
<reference evidence="7 8" key="2">
    <citation type="submission" date="2017-10" db="EMBL/GenBank/DDBJ databases">
        <authorList>
            <person name="Banno H."/>
            <person name="Chua N.-H."/>
        </authorList>
    </citation>
    <scope>NUCLEOTIDE SEQUENCE [LARGE SCALE GENOMIC DNA]</scope>
    <source>
        <strain evidence="7 8">JK623</strain>
    </source>
</reference>
<dbReference type="AlphaFoldDB" id="A0A2G3E364"/>
<keyword evidence="5 6" id="KW-0472">Membrane</keyword>